<evidence type="ECO:0000256" key="5">
    <source>
        <dbReference type="SAM" id="Phobius"/>
    </source>
</evidence>
<dbReference type="AlphaFoldDB" id="A0A7S1BZB2"/>
<gene>
    <name evidence="7" type="ORF">CHYS00102_LOCUS29971</name>
</gene>
<organism evidence="7">
    <name type="scientific">Corethron hystrix</name>
    <dbReference type="NCBI Taxonomy" id="216773"/>
    <lineage>
        <taxon>Eukaryota</taxon>
        <taxon>Sar</taxon>
        <taxon>Stramenopiles</taxon>
        <taxon>Ochrophyta</taxon>
        <taxon>Bacillariophyta</taxon>
        <taxon>Coscinodiscophyceae</taxon>
        <taxon>Corethrophycidae</taxon>
        <taxon>Corethrales</taxon>
        <taxon>Corethraceae</taxon>
        <taxon>Corethron</taxon>
    </lineage>
</organism>
<dbReference type="InterPro" id="IPR052964">
    <property type="entry name" value="Sporulation_signal_mat"/>
</dbReference>
<comment type="subcellular location">
    <subcellularLocation>
        <location evidence="1">Endomembrane system</location>
        <topology evidence="1">Multi-pass membrane protein</topology>
    </subcellularLocation>
</comment>
<feature type="transmembrane region" description="Helical" evidence="5">
    <location>
        <begin position="15"/>
        <end position="35"/>
    </location>
</feature>
<proteinExistence type="predicted"/>
<keyword evidence="4 5" id="KW-0472">Membrane</keyword>
<accession>A0A7S1BZB2</accession>
<evidence type="ECO:0000256" key="4">
    <source>
        <dbReference type="ARBA" id="ARBA00023136"/>
    </source>
</evidence>
<evidence type="ECO:0000313" key="7">
    <source>
        <dbReference type="EMBL" id="CAD8902752.1"/>
    </source>
</evidence>
<feature type="transmembrane region" description="Helical" evidence="5">
    <location>
        <begin position="253"/>
        <end position="270"/>
    </location>
</feature>
<evidence type="ECO:0000256" key="2">
    <source>
        <dbReference type="ARBA" id="ARBA00022692"/>
    </source>
</evidence>
<feature type="transmembrane region" description="Helical" evidence="5">
    <location>
        <begin position="226"/>
        <end position="246"/>
    </location>
</feature>
<dbReference type="GO" id="GO:0012505">
    <property type="term" value="C:endomembrane system"/>
    <property type="evidence" value="ECO:0007669"/>
    <property type="project" value="UniProtKB-SubCell"/>
</dbReference>
<keyword evidence="2 5" id="KW-0812">Transmembrane</keyword>
<evidence type="ECO:0000259" key="6">
    <source>
        <dbReference type="SMART" id="SM00752"/>
    </source>
</evidence>
<reference evidence="7" key="1">
    <citation type="submission" date="2021-01" db="EMBL/GenBank/DDBJ databases">
        <authorList>
            <person name="Corre E."/>
            <person name="Pelletier E."/>
            <person name="Niang G."/>
            <person name="Scheremetjew M."/>
            <person name="Finn R."/>
            <person name="Kale V."/>
            <person name="Holt S."/>
            <person name="Cochrane G."/>
            <person name="Meng A."/>
            <person name="Brown T."/>
            <person name="Cohen L."/>
        </authorList>
    </citation>
    <scope>NUCLEOTIDE SEQUENCE</scope>
    <source>
        <strain evidence="7">308</strain>
    </source>
</reference>
<name>A0A7S1BZB2_9STRA</name>
<dbReference type="SMART" id="SM00752">
    <property type="entry name" value="HTTM"/>
    <property type="match status" value="1"/>
</dbReference>
<dbReference type="PANTHER" id="PTHR39535:SF2">
    <property type="entry name" value="HTTM DOMAIN-CONTAINING PROTEIN"/>
    <property type="match status" value="1"/>
</dbReference>
<dbReference type="EMBL" id="HBFR01040994">
    <property type="protein sequence ID" value="CAD8902752.1"/>
    <property type="molecule type" value="Transcribed_RNA"/>
</dbReference>
<sequence>MTKPTRLQLTFGSNLKALALFRITIALLLIIELSLRYRFLHAFYSEEGTLPLSLLRPKIDSIYKVVSIHTLNDSMIFQIFLLTLQIIFAIALLVGYKTGITAFLSWWMYLSLTLRNTWLAFILDRYFHYLLFYAIWLPTDKFWSIRSYFFKGIDAPKNRTIVNFATIALKLQVFWIYLDAGGGKLLDEKGGWSYFADPLPALDTYTRHTLVAQYLYGILGPSGLRVMTPLVVWVELLAAPVALVGSISRKGKIVYVAISAICLLHFGIALTTRNTILLSFIAMTPWCVYLPPCAFVEKDKVTHQKPASTGHELGKNEKYSSLKQFVCIGGLIAGSFWFELFSDDCNQSVRHIWSNLLHNRWNVFVGAEEYVTWEIAPGRLNDGTVIDIWSKKSVTWDMPVTGSPSTSTARGGRWRSFPYLAGLDGEDGEALWNYLCWEWNTENRNPLKKLVRFNFFMLQADVLPNMQFSPTRKRLIHSQECTPDVGNITEERDEL</sequence>
<feature type="transmembrane region" description="Helical" evidence="5">
    <location>
        <begin position="118"/>
        <end position="139"/>
    </location>
</feature>
<keyword evidence="3 5" id="KW-1133">Transmembrane helix</keyword>
<protein>
    <recommendedName>
        <fullName evidence="6">HTTM-like domain-containing protein</fullName>
    </recommendedName>
</protein>
<dbReference type="PANTHER" id="PTHR39535">
    <property type="entry name" value="SPORULATION-DELAYING PROTEIN SDPB"/>
    <property type="match status" value="1"/>
</dbReference>
<evidence type="ECO:0000256" key="1">
    <source>
        <dbReference type="ARBA" id="ARBA00004127"/>
    </source>
</evidence>
<feature type="domain" description="HTTM-like" evidence="6">
    <location>
        <begin position="10"/>
        <end position="294"/>
    </location>
</feature>
<dbReference type="InterPro" id="IPR011020">
    <property type="entry name" value="HTTM-like"/>
</dbReference>
<feature type="transmembrane region" description="Helical" evidence="5">
    <location>
        <begin position="79"/>
        <end position="106"/>
    </location>
</feature>
<evidence type="ECO:0000256" key="3">
    <source>
        <dbReference type="ARBA" id="ARBA00022989"/>
    </source>
</evidence>
<feature type="transmembrane region" description="Helical" evidence="5">
    <location>
        <begin position="160"/>
        <end position="178"/>
    </location>
</feature>